<accession>L8J6Q1</accession>
<organism evidence="1 2">
    <name type="scientific">Photobacterium marinum</name>
    <dbReference type="NCBI Taxonomy" id="1056511"/>
    <lineage>
        <taxon>Bacteria</taxon>
        <taxon>Pseudomonadati</taxon>
        <taxon>Pseudomonadota</taxon>
        <taxon>Gammaproteobacteria</taxon>
        <taxon>Vibrionales</taxon>
        <taxon>Vibrionaceae</taxon>
        <taxon>Photobacterium</taxon>
    </lineage>
</organism>
<comment type="caution">
    <text evidence="1">The sequence shown here is derived from an EMBL/GenBank/DDBJ whole genome shotgun (WGS) entry which is preliminary data.</text>
</comment>
<protein>
    <submittedName>
        <fullName evidence="1">Uncharacterized protein</fullName>
    </submittedName>
</protein>
<proteinExistence type="predicted"/>
<sequence>MGDHTRHFTSPASNTQIWICKNKPVHGVSLIDNDTSRCIFATSPLICIQCAKVHSPENKHLIN</sequence>
<reference evidence="1 2" key="1">
    <citation type="submission" date="2012-12" db="EMBL/GenBank/DDBJ databases">
        <title>Genome Assembly of Photobacterium sp. AK15.</title>
        <authorList>
            <person name="Khatri I."/>
            <person name="Vaidya B."/>
            <person name="Srinivas T.N.R."/>
            <person name="Subramanian S."/>
            <person name="Pinnaka A."/>
        </authorList>
    </citation>
    <scope>NUCLEOTIDE SEQUENCE [LARGE SCALE GENOMIC DNA]</scope>
    <source>
        <strain evidence="1 2">AK15</strain>
    </source>
</reference>
<evidence type="ECO:0000313" key="2">
    <source>
        <dbReference type="Proteomes" id="UP000011134"/>
    </source>
</evidence>
<dbReference type="Proteomes" id="UP000011134">
    <property type="component" value="Unassembled WGS sequence"/>
</dbReference>
<name>L8J6Q1_9GAMM</name>
<dbReference type="PATRIC" id="fig|1056511.3.peg.4137"/>
<gene>
    <name evidence="1" type="ORF">C942_03212</name>
</gene>
<keyword evidence="2" id="KW-1185">Reference proteome</keyword>
<dbReference type="EMBL" id="AMZO01000034">
    <property type="protein sequence ID" value="ELR63868.1"/>
    <property type="molecule type" value="Genomic_DNA"/>
</dbReference>
<dbReference type="AlphaFoldDB" id="L8J6Q1"/>
<evidence type="ECO:0000313" key="1">
    <source>
        <dbReference type="EMBL" id="ELR63868.1"/>
    </source>
</evidence>